<dbReference type="EMBL" id="JXAL01000034">
    <property type="protein sequence ID" value="KIL34259.1"/>
    <property type="molecule type" value="Genomic_DNA"/>
</dbReference>
<sequence length="300" mass="31559">MKKLTILLLAAVLASGLAACGKKEEPALSPAQTENAASPSAASSPSASPDAVSETKQGTGEFVGLADSHTVEITMAGESASFQFDENTTSMTGFKTGDQVAFEYVEKALEGKDAGKQLILTKINKELIANGKGGGTNQAGGSVQPEADLPATKEFTLTLEGDKEKRTGKLAEAGGYALYVFDGFTFDAAVGKLSMDIDKDYYVEIEKLPSGFKWDEIKTDAEKELAALGEVRELKADEISPMLGGASLMMIGSSDKLTNEVIVKEVDGIGYLIKVNMPHTEASEGFGPFAFTSLSSISNQ</sequence>
<feature type="chain" id="PRO_5046224888" description="Lipoprotein" evidence="2">
    <location>
        <begin position="20"/>
        <end position="300"/>
    </location>
</feature>
<comment type="caution">
    <text evidence="3">The sequence shown here is derived from an EMBL/GenBank/DDBJ whole genome shotgun (WGS) entry which is preliminary data.</text>
</comment>
<keyword evidence="2" id="KW-0732">Signal</keyword>
<gene>
    <name evidence="3" type="ORF">SD71_21065</name>
</gene>
<evidence type="ECO:0000313" key="3">
    <source>
        <dbReference type="EMBL" id="KIL34259.1"/>
    </source>
</evidence>
<feature type="region of interest" description="Disordered" evidence="1">
    <location>
        <begin position="24"/>
        <end position="57"/>
    </location>
</feature>
<dbReference type="PROSITE" id="PS51257">
    <property type="entry name" value="PROKAR_LIPOPROTEIN"/>
    <property type="match status" value="1"/>
</dbReference>
<evidence type="ECO:0000256" key="2">
    <source>
        <dbReference type="SAM" id="SignalP"/>
    </source>
</evidence>
<keyword evidence="4" id="KW-1185">Reference proteome</keyword>
<dbReference type="Proteomes" id="UP000054526">
    <property type="component" value="Unassembled WGS sequence"/>
</dbReference>
<evidence type="ECO:0000313" key="4">
    <source>
        <dbReference type="Proteomes" id="UP000054526"/>
    </source>
</evidence>
<organism evidence="3 4">
    <name type="scientific">Cohnella kolymensis</name>
    <dbReference type="NCBI Taxonomy" id="1590652"/>
    <lineage>
        <taxon>Bacteria</taxon>
        <taxon>Bacillati</taxon>
        <taxon>Bacillota</taxon>
        <taxon>Bacilli</taxon>
        <taxon>Bacillales</taxon>
        <taxon>Paenibacillaceae</taxon>
        <taxon>Cohnella</taxon>
    </lineage>
</organism>
<feature type="signal peptide" evidence="2">
    <location>
        <begin position="1"/>
        <end position="19"/>
    </location>
</feature>
<proteinExistence type="predicted"/>
<feature type="compositionally biased region" description="Low complexity" evidence="1">
    <location>
        <begin position="36"/>
        <end position="51"/>
    </location>
</feature>
<evidence type="ECO:0000256" key="1">
    <source>
        <dbReference type="SAM" id="MobiDB-lite"/>
    </source>
</evidence>
<protein>
    <recommendedName>
        <fullName evidence="5">Lipoprotein</fullName>
    </recommendedName>
</protein>
<reference evidence="3 4" key="1">
    <citation type="submission" date="2014-12" db="EMBL/GenBank/DDBJ databases">
        <title>Draft genome sequence of Cohnella kolymensis strain B-2846.</title>
        <authorList>
            <person name="Karlyshev A.V."/>
            <person name="Kudryashova E.B."/>
        </authorList>
    </citation>
    <scope>NUCLEOTIDE SEQUENCE [LARGE SCALE GENOMIC DNA]</scope>
    <source>
        <strain evidence="3 4">VKM B-2846</strain>
    </source>
</reference>
<evidence type="ECO:0008006" key="5">
    <source>
        <dbReference type="Google" id="ProtNLM"/>
    </source>
</evidence>
<accession>A0ABR4ZZL7</accession>
<name>A0ABR4ZZL7_9BACL</name>